<feature type="region of interest" description="Disordered" evidence="3">
    <location>
        <begin position="186"/>
        <end position="213"/>
    </location>
</feature>
<feature type="compositionally biased region" description="Basic and acidic residues" evidence="3">
    <location>
        <begin position="186"/>
        <end position="200"/>
    </location>
</feature>
<keyword evidence="6" id="KW-1185">Reference proteome</keyword>
<dbReference type="Pfam" id="PF13692">
    <property type="entry name" value="Glyco_trans_1_4"/>
    <property type="match status" value="1"/>
</dbReference>
<dbReference type="Gene3D" id="3.40.50.2000">
    <property type="entry name" value="Glycogen Phosphorylase B"/>
    <property type="match status" value="2"/>
</dbReference>
<evidence type="ECO:0000256" key="3">
    <source>
        <dbReference type="SAM" id="MobiDB-lite"/>
    </source>
</evidence>
<name>A0A5C5XS63_9BACT</name>
<dbReference type="CDD" id="cd03811">
    <property type="entry name" value="GT4_GT28_WabH-like"/>
    <property type="match status" value="1"/>
</dbReference>
<protein>
    <submittedName>
        <fullName evidence="5">Mannosylfructose-phosphate synthase</fullName>
        <ecNumber evidence="5">2.4.1.246</ecNumber>
    </submittedName>
</protein>
<dbReference type="AlphaFoldDB" id="A0A5C5XS63"/>
<evidence type="ECO:0000313" key="5">
    <source>
        <dbReference type="EMBL" id="TWT66086.1"/>
    </source>
</evidence>
<dbReference type="PANTHER" id="PTHR12526">
    <property type="entry name" value="GLYCOSYLTRANSFERASE"/>
    <property type="match status" value="1"/>
</dbReference>
<dbReference type="Pfam" id="PF13439">
    <property type="entry name" value="Glyco_transf_4"/>
    <property type="match status" value="1"/>
</dbReference>
<reference evidence="5 6" key="1">
    <citation type="submission" date="2019-02" db="EMBL/GenBank/DDBJ databases">
        <title>Deep-cultivation of Planctomycetes and their phenomic and genomic characterization uncovers novel biology.</title>
        <authorList>
            <person name="Wiegand S."/>
            <person name="Jogler M."/>
            <person name="Boedeker C."/>
            <person name="Pinto D."/>
            <person name="Vollmers J."/>
            <person name="Rivas-Marin E."/>
            <person name="Kohn T."/>
            <person name="Peeters S.H."/>
            <person name="Heuer A."/>
            <person name="Rast P."/>
            <person name="Oberbeckmann S."/>
            <person name="Bunk B."/>
            <person name="Jeske O."/>
            <person name="Meyerdierks A."/>
            <person name="Storesund J.E."/>
            <person name="Kallscheuer N."/>
            <person name="Luecker S."/>
            <person name="Lage O.M."/>
            <person name="Pohl T."/>
            <person name="Merkel B.J."/>
            <person name="Hornburger P."/>
            <person name="Mueller R.-W."/>
            <person name="Bruemmer F."/>
            <person name="Labrenz M."/>
            <person name="Spormann A.M."/>
            <person name="Op Den Camp H."/>
            <person name="Overmann J."/>
            <person name="Amann R."/>
            <person name="Jetten M.S.M."/>
            <person name="Mascher T."/>
            <person name="Medema M.H."/>
            <person name="Devos D.P."/>
            <person name="Kaster A.-K."/>
            <person name="Ovreas L."/>
            <person name="Rohde M."/>
            <person name="Galperin M.Y."/>
            <person name="Jogler C."/>
        </authorList>
    </citation>
    <scope>NUCLEOTIDE SEQUENCE [LARGE SCALE GENOMIC DNA]</scope>
    <source>
        <strain evidence="5 6">CA85</strain>
    </source>
</reference>
<accession>A0A5C5XS63</accession>
<dbReference type="EC" id="2.4.1.246" evidence="5"/>
<proteinExistence type="predicted"/>
<keyword evidence="2 5" id="KW-0808">Transferase</keyword>
<evidence type="ECO:0000313" key="6">
    <source>
        <dbReference type="Proteomes" id="UP000318053"/>
    </source>
</evidence>
<sequence>MATSMRGGGSERQVALLARHLSRDRFDVHLYLTHRTGELLGELPGDVILHSLSAAPASRLRGALDRVPGTLLRRQAKEFAQIVRREQIDVVYDRAFHNTLIAGHPAIDRLDVRRVSTIVSPPHAALPMVEKRFVELKRRRLATAYRASEHVIAVSQAAADSAAEYYGLRRERVTVIRNPVDVQRVRSVADESSSRSHQRGEGGGNSIDGDSPGVDLPSLDTRLLRLVCVGRMTGEKGQADLLDAISRLPQRWPESLPRISLQMIGDGPDRQRLEQQWLSISDGAGRCGGHAVEFAGVISPAIASIHQADALVLPSRFEGLPNVVLEAFALQTPVVATRSGGTAEMQADASNPTCFWAEPGDPESLAGALIEMVRCPAERAKRVDAATRLIQSRHALGPAVEEISGLLLG</sequence>
<dbReference type="PANTHER" id="PTHR12526:SF510">
    <property type="entry name" value="D-INOSITOL 3-PHOSPHATE GLYCOSYLTRANSFERASE"/>
    <property type="match status" value="1"/>
</dbReference>
<evidence type="ECO:0000256" key="2">
    <source>
        <dbReference type="ARBA" id="ARBA00022679"/>
    </source>
</evidence>
<feature type="domain" description="Glycosyltransferase subfamily 4-like N-terminal" evidence="4">
    <location>
        <begin position="8"/>
        <end position="184"/>
    </location>
</feature>
<evidence type="ECO:0000259" key="4">
    <source>
        <dbReference type="Pfam" id="PF13439"/>
    </source>
</evidence>
<keyword evidence="1 5" id="KW-0328">Glycosyltransferase</keyword>
<dbReference type="RefSeq" id="WP_186774931.1">
    <property type="nucleotide sequence ID" value="NZ_SJPK01000006.1"/>
</dbReference>
<dbReference type="EMBL" id="SJPK01000006">
    <property type="protein sequence ID" value="TWT66086.1"/>
    <property type="molecule type" value="Genomic_DNA"/>
</dbReference>
<organism evidence="5 6">
    <name type="scientific">Allorhodopirellula solitaria</name>
    <dbReference type="NCBI Taxonomy" id="2527987"/>
    <lineage>
        <taxon>Bacteria</taxon>
        <taxon>Pseudomonadati</taxon>
        <taxon>Planctomycetota</taxon>
        <taxon>Planctomycetia</taxon>
        <taxon>Pirellulales</taxon>
        <taxon>Pirellulaceae</taxon>
        <taxon>Allorhodopirellula</taxon>
    </lineage>
</organism>
<dbReference type="Proteomes" id="UP000318053">
    <property type="component" value="Unassembled WGS sequence"/>
</dbReference>
<evidence type="ECO:0000256" key="1">
    <source>
        <dbReference type="ARBA" id="ARBA00022676"/>
    </source>
</evidence>
<dbReference type="SUPFAM" id="SSF53756">
    <property type="entry name" value="UDP-Glycosyltransferase/glycogen phosphorylase"/>
    <property type="match status" value="1"/>
</dbReference>
<dbReference type="InterPro" id="IPR028098">
    <property type="entry name" value="Glyco_trans_4-like_N"/>
</dbReference>
<comment type="caution">
    <text evidence="5">The sequence shown here is derived from an EMBL/GenBank/DDBJ whole genome shotgun (WGS) entry which is preliminary data.</text>
</comment>
<gene>
    <name evidence="5" type="primary">mfpsA_2</name>
    <name evidence="5" type="ORF">CA85_29480</name>
</gene>
<dbReference type="GO" id="GO:0103011">
    <property type="term" value="F:mannosylfructose-phosphate synthase activity"/>
    <property type="evidence" value="ECO:0007669"/>
    <property type="project" value="UniProtKB-EC"/>
</dbReference>